<comment type="caution">
    <text evidence="1">The sequence shown here is derived from an EMBL/GenBank/DDBJ whole genome shotgun (WGS) entry which is preliminary data.</text>
</comment>
<name>A0A939DW95_9MICO</name>
<dbReference type="Proteomes" id="UP000664385">
    <property type="component" value="Unassembled WGS sequence"/>
</dbReference>
<reference evidence="1" key="1">
    <citation type="submission" date="2020-12" db="EMBL/GenBank/DDBJ databases">
        <title>PHA producing bacteria isolated from mangrove.</title>
        <authorList>
            <person name="Zheng W."/>
            <person name="Yu S."/>
            <person name="Huang Y."/>
        </authorList>
    </citation>
    <scope>NUCLEOTIDE SEQUENCE</scope>
    <source>
        <strain evidence="1">GN8-5</strain>
    </source>
</reference>
<evidence type="ECO:0000313" key="2">
    <source>
        <dbReference type="Proteomes" id="UP000664385"/>
    </source>
</evidence>
<proteinExistence type="predicted"/>
<accession>A0A939DW95</accession>
<dbReference type="AlphaFoldDB" id="A0A939DW95"/>
<gene>
    <name evidence="1" type="ORF">JF543_08865</name>
</gene>
<dbReference type="RefSeq" id="WP_179410879.1">
    <property type="nucleotide sequence ID" value="NZ_CP063379.1"/>
</dbReference>
<organism evidence="1 2">
    <name type="scientific">Microbacterium esteraromaticum</name>
    <dbReference type="NCBI Taxonomy" id="57043"/>
    <lineage>
        <taxon>Bacteria</taxon>
        <taxon>Bacillati</taxon>
        <taxon>Actinomycetota</taxon>
        <taxon>Actinomycetes</taxon>
        <taxon>Micrococcales</taxon>
        <taxon>Microbacteriaceae</taxon>
        <taxon>Microbacterium</taxon>
    </lineage>
</organism>
<dbReference type="EMBL" id="JAEMWU010000001">
    <property type="protein sequence ID" value="MBN8206071.1"/>
    <property type="molecule type" value="Genomic_DNA"/>
</dbReference>
<evidence type="ECO:0000313" key="1">
    <source>
        <dbReference type="EMBL" id="MBN8206071.1"/>
    </source>
</evidence>
<sequence length="91" mass="10359">MSNSTDTLSGTLPRLQWPTPRLRARTEHLDRAGDALWRVIDARGNVRGHLRVIVDPLGIRYRAERLHLASRAFRLVGEFWSADDAVASLRQ</sequence>
<protein>
    <submittedName>
        <fullName evidence="1">Uncharacterized protein</fullName>
    </submittedName>
</protein>